<keyword evidence="8 12" id="KW-0786">Thiamine pyrophosphate</keyword>
<evidence type="ECO:0000259" key="15">
    <source>
        <dbReference type="SMART" id="SM00861"/>
    </source>
</evidence>
<dbReference type="InterPro" id="IPR005474">
    <property type="entry name" value="Transketolase_N"/>
</dbReference>
<dbReference type="InterPro" id="IPR020826">
    <property type="entry name" value="Transketolase_BS"/>
</dbReference>
<evidence type="ECO:0000256" key="6">
    <source>
        <dbReference type="ARBA" id="ARBA00022723"/>
    </source>
</evidence>
<dbReference type="AlphaFoldDB" id="A0A433DHF8"/>
<dbReference type="InterPro" id="IPR033247">
    <property type="entry name" value="Transketolase_fam"/>
</dbReference>
<dbReference type="CDD" id="cd02012">
    <property type="entry name" value="TPP_TK"/>
    <property type="match status" value="1"/>
</dbReference>
<dbReference type="Gene3D" id="3.40.50.970">
    <property type="match status" value="3"/>
</dbReference>
<dbReference type="Pfam" id="PF00456">
    <property type="entry name" value="Transketolase_N"/>
    <property type="match status" value="2"/>
</dbReference>
<feature type="binding site" evidence="12">
    <location>
        <position position="215"/>
    </location>
    <ligand>
        <name>thiamine diphosphate</name>
        <dbReference type="ChEBI" id="CHEBI:58937"/>
    </ligand>
</feature>
<evidence type="ECO:0000256" key="8">
    <source>
        <dbReference type="ARBA" id="ARBA00023052"/>
    </source>
</evidence>
<evidence type="ECO:0000256" key="4">
    <source>
        <dbReference type="ARBA" id="ARBA00013152"/>
    </source>
</evidence>
<dbReference type="InterPro" id="IPR005475">
    <property type="entry name" value="Transketolase-like_Pyr-bd"/>
</dbReference>
<dbReference type="GO" id="GO:0004802">
    <property type="term" value="F:transketolase activity"/>
    <property type="evidence" value="ECO:0007669"/>
    <property type="project" value="UniProtKB-EC"/>
</dbReference>
<evidence type="ECO:0000313" key="17">
    <source>
        <dbReference type="Proteomes" id="UP000268093"/>
    </source>
</evidence>
<feature type="binding site" evidence="11">
    <location>
        <position position="320"/>
    </location>
    <ligand>
        <name>substrate</name>
    </ligand>
</feature>
<evidence type="ECO:0000256" key="5">
    <source>
        <dbReference type="ARBA" id="ARBA00022679"/>
    </source>
</evidence>
<dbReference type="SMART" id="SM00861">
    <property type="entry name" value="Transket_pyr"/>
    <property type="match status" value="1"/>
</dbReference>
<comment type="catalytic activity">
    <reaction evidence="9">
        <text>D-sedoheptulose 7-phosphate + D-glyceraldehyde 3-phosphate = aldehydo-D-ribose 5-phosphate + D-xylulose 5-phosphate</text>
        <dbReference type="Rhea" id="RHEA:10508"/>
        <dbReference type="ChEBI" id="CHEBI:57483"/>
        <dbReference type="ChEBI" id="CHEBI:57737"/>
        <dbReference type="ChEBI" id="CHEBI:58273"/>
        <dbReference type="ChEBI" id="CHEBI:59776"/>
        <dbReference type="EC" id="2.2.1.1"/>
    </reaction>
</comment>
<dbReference type="InterPro" id="IPR005478">
    <property type="entry name" value="Transketolase_bac-like"/>
</dbReference>
<evidence type="ECO:0000256" key="1">
    <source>
        <dbReference type="ARBA" id="ARBA00001941"/>
    </source>
</evidence>
<keyword evidence="7 13" id="KW-0460">Magnesium</keyword>
<dbReference type="PANTHER" id="PTHR43522">
    <property type="entry name" value="TRANSKETOLASE"/>
    <property type="match status" value="1"/>
</dbReference>
<evidence type="ECO:0000256" key="10">
    <source>
        <dbReference type="PIRSR" id="PIRSR605478-1"/>
    </source>
</evidence>
<dbReference type="GO" id="GO:0005829">
    <property type="term" value="C:cytosol"/>
    <property type="evidence" value="ECO:0007669"/>
    <property type="project" value="TreeGrafter"/>
</dbReference>
<comment type="subunit">
    <text evidence="3">Homodimer.</text>
</comment>
<dbReference type="InterPro" id="IPR049557">
    <property type="entry name" value="Transketolase_CS"/>
</dbReference>
<keyword evidence="6 13" id="KW-0479">Metal-binding</keyword>
<comment type="cofactor">
    <cofactor evidence="1">
        <name>Co(2+)</name>
        <dbReference type="ChEBI" id="CHEBI:48828"/>
    </cofactor>
</comment>
<evidence type="ECO:0000256" key="7">
    <source>
        <dbReference type="ARBA" id="ARBA00022842"/>
    </source>
</evidence>
<evidence type="ECO:0000256" key="13">
    <source>
        <dbReference type="PIRSR" id="PIRSR605478-4"/>
    </source>
</evidence>
<dbReference type="FunFam" id="3.40.50.970:FF:000003">
    <property type="entry name" value="Transketolase"/>
    <property type="match status" value="1"/>
</dbReference>
<dbReference type="InterPro" id="IPR009014">
    <property type="entry name" value="Transketo_C/PFOR_II"/>
</dbReference>
<evidence type="ECO:0000256" key="9">
    <source>
        <dbReference type="ARBA" id="ARBA00049473"/>
    </source>
</evidence>
<evidence type="ECO:0000256" key="14">
    <source>
        <dbReference type="PIRSR" id="PIRSR605478-5"/>
    </source>
</evidence>
<feature type="site" description="Important for catalytic activity" evidence="14">
    <location>
        <position position="28"/>
    </location>
</feature>
<feature type="domain" description="Transketolase-like pyrimidine-binding" evidence="15">
    <location>
        <begin position="412"/>
        <end position="588"/>
    </location>
</feature>
<feature type="binding site" evidence="13">
    <location>
        <position position="214"/>
    </location>
    <ligand>
        <name>Mg(2+)</name>
        <dbReference type="ChEBI" id="CHEBI:18420"/>
    </ligand>
</feature>
<comment type="caution">
    <text evidence="16">The sequence shown here is derived from an EMBL/GenBank/DDBJ whole genome shotgun (WGS) entry which is preliminary data.</text>
</comment>
<feature type="binding site" evidence="11">
    <location>
        <position position="524"/>
    </location>
    <ligand>
        <name>substrate</name>
    </ligand>
</feature>
<feature type="binding site" evidence="12">
    <location>
        <position position="500"/>
    </location>
    <ligand>
        <name>thiamine diphosphate</name>
        <dbReference type="ChEBI" id="CHEBI:58937"/>
    </ligand>
</feature>
<dbReference type="PANTHER" id="PTHR43522:SF2">
    <property type="entry name" value="TRANSKETOLASE 1-RELATED"/>
    <property type="match status" value="1"/>
</dbReference>
<dbReference type="OrthoDB" id="10267175at2759"/>
<feature type="binding site" evidence="12">
    <location>
        <position position="244"/>
    </location>
    <ligand>
        <name>thiamine diphosphate</name>
        <dbReference type="ChEBI" id="CHEBI:58937"/>
    </ligand>
</feature>
<organism evidence="16 17">
    <name type="scientific">Jimgerdemannia flammicorona</name>
    <dbReference type="NCBI Taxonomy" id="994334"/>
    <lineage>
        <taxon>Eukaryota</taxon>
        <taxon>Fungi</taxon>
        <taxon>Fungi incertae sedis</taxon>
        <taxon>Mucoromycota</taxon>
        <taxon>Mucoromycotina</taxon>
        <taxon>Endogonomycetes</taxon>
        <taxon>Endogonales</taxon>
        <taxon>Endogonaceae</taxon>
        <taxon>Jimgerdemannia</taxon>
    </lineage>
</organism>
<comment type="similarity">
    <text evidence="2">Belongs to the transketolase family.</text>
</comment>
<dbReference type="Gene3D" id="3.40.50.920">
    <property type="match status" value="1"/>
</dbReference>
<name>A0A433DHF8_9FUNG</name>
<accession>A0A433DHF8</accession>
<evidence type="ECO:0000256" key="12">
    <source>
        <dbReference type="PIRSR" id="PIRSR605478-3"/>
    </source>
</evidence>
<dbReference type="PROSITE" id="PS00802">
    <property type="entry name" value="TRANSKETOLASE_2"/>
    <property type="match status" value="1"/>
</dbReference>
<protein>
    <recommendedName>
        <fullName evidence="4">transketolase</fullName>
        <ecNumber evidence="4">2.2.1.1</ecNumber>
    </recommendedName>
</protein>
<proteinExistence type="inferred from homology"/>
<dbReference type="CDD" id="cd07033">
    <property type="entry name" value="TPP_PYR_DXS_TK_like"/>
    <property type="match status" value="1"/>
</dbReference>
<dbReference type="Pfam" id="PF02779">
    <property type="entry name" value="Transket_pyr"/>
    <property type="match status" value="1"/>
</dbReference>
<dbReference type="NCBIfam" id="TIGR00232">
    <property type="entry name" value="tktlase_bact"/>
    <property type="match status" value="1"/>
</dbReference>
<feature type="binding site" evidence="12">
    <location>
        <position position="125"/>
    </location>
    <ligand>
        <name>thiamine diphosphate</name>
        <dbReference type="ChEBI" id="CHEBI:58937"/>
    </ligand>
</feature>
<dbReference type="Pfam" id="PF22613">
    <property type="entry name" value="Transketolase_C_1"/>
    <property type="match status" value="1"/>
</dbReference>
<feature type="binding site" evidence="11">
    <location>
        <position position="536"/>
    </location>
    <ligand>
        <name>substrate</name>
    </ligand>
</feature>
<feature type="binding site" evidence="12">
    <location>
        <begin position="173"/>
        <end position="175"/>
    </location>
    <ligand>
        <name>thiamine diphosphate</name>
        <dbReference type="ChEBI" id="CHEBI:58937"/>
    </ligand>
</feature>
<gene>
    <name evidence="16" type="ORF">BC936DRAFT_139946</name>
</gene>
<feature type="site" description="Important for catalytic activity" evidence="14">
    <location>
        <position position="320"/>
    </location>
</feature>
<feature type="active site" description="Proton donor" evidence="10">
    <location>
        <position position="474"/>
    </location>
</feature>
<dbReference type="EMBL" id="RBNI01001610">
    <property type="protein sequence ID" value="RUP50226.1"/>
    <property type="molecule type" value="Genomic_DNA"/>
</dbReference>
<comment type="cofactor">
    <cofactor evidence="12">
        <name>thiamine diphosphate</name>
        <dbReference type="ChEBI" id="CHEBI:58937"/>
    </cofactor>
    <text evidence="12">Binds 1 thiamine pyrophosphate per subunit. During the reaction, the substrate forms a covalent intermediate with the cofactor.</text>
</comment>
<dbReference type="FunFam" id="3.40.50.970:FF:000004">
    <property type="entry name" value="Transketolase"/>
    <property type="match status" value="1"/>
</dbReference>
<evidence type="ECO:0000256" key="11">
    <source>
        <dbReference type="PIRSR" id="PIRSR605478-2"/>
    </source>
</evidence>
<feature type="binding site" evidence="13">
    <location>
        <position position="244"/>
    </location>
    <ligand>
        <name>Mg(2+)</name>
        <dbReference type="ChEBI" id="CHEBI:18420"/>
    </ligand>
</feature>
<evidence type="ECO:0000256" key="3">
    <source>
        <dbReference type="ARBA" id="ARBA00011738"/>
    </source>
</evidence>
<dbReference type="SUPFAM" id="SSF52922">
    <property type="entry name" value="TK C-terminal domain-like"/>
    <property type="match status" value="1"/>
</dbReference>
<feature type="binding site" evidence="11">
    <location>
        <position position="28"/>
    </location>
    <ligand>
        <name>substrate</name>
    </ligand>
</feature>
<feature type="binding site" evidence="11">
    <location>
        <position position="415"/>
    </location>
    <ligand>
        <name>substrate</name>
    </ligand>
</feature>
<dbReference type="InterPro" id="IPR029061">
    <property type="entry name" value="THDP-binding"/>
</dbReference>
<comment type="cofactor">
    <cofactor evidence="13">
        <name>Mg(2+)</name>
        <dbReference type="ChEBI" id="CHEBI:18420"/>
    </cofactor>
    <text evidence="13">Binds 1 Mg(2+) ion per subunit. Can also utilize other divalent metal cations, such as Ca(2+), Mn(2+) and Co(2+).</text>
</comment>
<dbReference type="InterPro" id="IPR055152">
    <property type="entry name" value="Transketolase-like_C_2"/>
</dbReference>
<evidence type="ECO:0000313" key="16">
    <source>
        <dbReference type="EMBL" id="RUP50226.1"/>
    </source>
</evidence>
<dbReference type="EC" id="2.2.1.1" evidence="4"/>
<dbReference type="GO" id="GO:0006098">
    <property type="term" value="P:pentose-phosphate shunt"/>
    <property type="evidence" value="ECO:0007669"/>
    <property type="project" value="TreeGrafter"/>
</dbReference>
<feature type="binding site" evidence="11">
    <location>
        <position position="442"/>
    </location>
    <ligand>
        <name>substrate</name>
    </ligand>
</feature>
<dbReference type="GO" id="GO:0005634">
    <property type="term" value="C:nucleus"/>
    <property type="evidence" value="ECO:0007669"/>
    <property type="project" value="TreeGrafter"/>
</dbReference>
<dbReference type="GO" id="GO:0046872">
    <property type="term" value="F:metal ion binding"/>
    <property type="evidence" value="ECO:0007669"/>
    <property type="project" value="UniProtKB-KW"/>
</dbReference>
<keyword evidence="17" id="KW-1185">Reference proteome</keyword>
<dbReference type="PROSITE" id="PS00801">
    <property type="entry name" value="TRANSKETOLASE_1"/>
    <property type="match status" value="1"/>
</dbReference>
<keyword evidence="5" id="KW-0808">Transferase</keyword>
<evidence type="ECO:0000256" key="2">
    <source>
        <dbReference type="ARBA" id="ARBA00007131"/>
    </source>
</evidence>
<feature type="binding site" evidence="13">
    <location>
        <position position="246"/>
    </location>
    <ligand>
        <name>Mg(2+)</name>
        <dbReference type="ChEBI" id="CHEBI:18420"/>
    </ligand>
</feature>
<feature type="binding site" evidence="11">
    <location>
        <position position="583"/>
    </location>
    <ligand>
        <name>substrate</name>
    </ligand>
</feature>
<reference evidence="16 17" key="1">
    <citation type="journal article" date="2018" name="New Phytol.">
        <title>Phylogenomics of Endogonaceae and evolution of mycorrhizas within Mucoromycota.</title>
        <authorList>
            <person name="Chang Y."/>
            <person name="Desiro A."/>
            <person name="Na H."/>
            <person name="Sandor L."/>
            <person name="Lipzen A."/>
            <person name="Clum A."/>
            <person name="Barry K."/>
            <person name="Grigoriev I.V."/>
            <person name="Martin F.M."/>
            <person name="Stajich J.E."/>
            <person name="Smith M.E."/>
            <person name="Bonito G."/>
            <person name="Spatafora J.W."/>
        </authorList>
    </citation>
    <scope>NUCLEOTIDE SEQUENCE [LARGE SCALE GENOMIC DNA]</scope>
    <source>
        <strain evidence="16 17">GMNB39</strain>
    </source>
</reference>
<dbReference type="Proteomes" id="UP000268093">
    <property type="component" value="Unassembled WGS sequence"/>
</dbReference>
<sequence>MVHKIDTKSIHTIRVLAADTVRAGNSGHPGAPMGCAPMAHILFSRFITVNPKNHEWAAHIRSAEGFRLSMRKWPIVLAFFAQARRAPDMCMIFACSIPSDRYLITLPLHSTFKINRDRFVLSNGHGCALHYIMLHLMGYDLTLDDLKHFRHVDSKTPGHPENFHTKGIEVTTGPLGQGVGEAVGLAIAQAHFGATFNKPGYELFSNHTYFILGDGCMQEGVASEAASLAGHLQLGNLIALYDDNHISIDGDTALGFTEDVVKRFEAYGWHTQVLDDGDHDYEGLARAIENAKKVTDKPSLIKIRTTIGYGSLKQGEEVVHGSPLDPADIKQLKTKFGFDSEQHFFVPEEVRDFYAKRIVHGIKAEEQWNALFEAYAQEFPAEAKDIKRRLAGELPEGWQDTLPRYTPSDPAIATRKTSENALTKLAGAIPELLGGSADLTGSNLTRWKGAKDFQHSSTGLGDYSGRYFRYGVREHGMAAIMNGIAAYGGLIPYGATFLNFITYAWGGVRLSALSRLRVIYVMTHDSIGLGEDGPTHQPIETLALTRATPNLLTFRPADGNETSGAYIVAIENIQRPSVIALSRQNLPQLAGSSVEVVRKGAYILQDVADFKVIIVASGSEVSLAVDAAKLLPFPARVVSMPSAELFTEQSVEYRRSIFPSGIPSVSIEAMSTLGWERFSHYQIGMKGWGASGPIKGLMKKFGFVPDAVAQKVEKVVAHFENRPVPDLIWTF</sequence>
<feature type="binding site" evidence="12">
    <location>
        <position position="320"/>
    </location>
    <ligand>
        <name>thiamine diphosphate</name>
        <dbReference type="ChEBI" id="CHEBI:58937"/>
    </ligand>
</feature>
<dbReference type="SUPFAM" id="SSF52518">
    <property type="entry name" value="Thiamin diphosphate-binding fold (THDP-binding)"/>
    <property type="match status" value="3"/>
</dbReference>
<feature type="binding site" evidence="11">
    <location>
        <position position="532"/>
    </location>
    <ligand>
        <name>substrate</name>
    </ligand>
</feature>